<keyword evidence="3" id="KW-1185">Reference proteome</keyword>
<evidence type="ECO:0000313" key="2">
    <source>
        <dbReference type="EMBL" id="MBW8636260.1"/>
    </source>
</evidence>
<sequence length="144" mass="16021">MKPKITWILIANSREGYILENAGPGHGLHRVKSKTWSWEPSPVSSHEPGRSFDSHGAGRHKMEPHHGGGDEADFSRKLVEDLLEDCRKKKFDRLILCAPPSMLGTLRKEIPGELATLVSSELDKDLVPIPVKDLPSHFEDVLAV</sequence>
<feature type="region of interest" description="Disordered" evidence="1">
    <location>
        <begin position="36"/>
        <end position="73"/>
    </location>
</feature>
<organism evidence="2 3">
    <name type="scientific">Flavimaribacter sediminis</name>
    <dbReference type="NCBI Taxonomy" id="2865987"/>
    <lineage>
        <taxon>Bacteria</taxon>
        <taxon>Pseudomonadati</taxon>
        <taxon>Pseudomonadota</taxon>
        <taxon>Alphaproteobacteria</taxon>
        <taxon>Hyphomicrobiales</taxon>
        <taxon>Rhizobiaceae</taxon>
        <taxon>Flavimaribacter</taxon>
    </lineage>
</organism>
<protein>
    <submittedName>
        <fullName evidence="2">Host attachment protein</fullName>
    </submittedName>
</protein>
<evidence type="ECO:0000313" key="3">
    <source>
        <dbReference type="Proteomes" id="UP001196509"/>
    </source>
</evidence>
<comment type="caution">
    <text evidence="2">The sequence shown here is derived from an EMBL/GenBank/DDBJ whole genome shotgun (WGS) entry which is preliminary data.</text>
</comment>
<name>A0AAE3CYH0_9HYPH</name>
<accession>A0AAE3CYH0</accession>
<dbReference type="Pfam" id="PF10116">
    <property type="entry name" value="Host_attach"/>
    <property type="match status" value="1"/>
</dbReference>
<gene>
    <name evidence="2" type="ORF">K1W69_03590</name>
</gene>
<proteinExistence type="predicted"/>
<dbReference type="Proteomes" id="UP001196509">
    <property type="component" value="Unassembled WGS sequence"/>
</dbReference>
<dbReference type="EMBL" id="JAICBX010000001">
    <property type="protein sequence ID" value="MBW8636260.1"/>
    <property type="molecule type" value="Genomic_DNA"/>
</dbReference>
<dbReference type="AlphaFoldDB" id="A0AAE3CYH0"/>
<feature type="compositionally biased region" description="Basic and acidic residues" evidence="1">
    <location>
        <begin position="60"/>
        <end position="73"/>
    </location>
</feature>
<evidence type="ECO:0000256" key="1">
    <source>
        <dbReference type="SAM" id="MobiDB-lite"/>
    </source>
</evidence>
<dbReference type="RefSeq" id="WP_220226959.1">
    <property type="nucleotide sequence ID" value="NZ_JAICBX010000001.1"/>
</dbReference>
<dbReference type="InterPro" id="IPR019291">
    <property type="entry name" value="Host_attachment_protein"/>
</dbReference>
<reference evidence="2" key="1">
    <citation type="submission" date="2021-08" db="EMBL/GenBank/DDBJ databases">
        <title>Hoeflea bacterium WL0058 sp. nov., isolated from the sediment.</title>
        <authorList>
            <person name="Wang L."/>
            <person name="Zhang D."/>
        </authorList>
    </citation>
    <scope>NUCLEOTIDE SEQUENCE</scope>
    <source>
        <strain evidence="2">WL0058</strain>
    </source>
</reference>